<comment type="caution">
    <text evidence="2">The sequence shown here is derived from an EMBL/GenBank/DDBJ whole genome shotgun (WGS) entry which is preliminary data.</text>
</comment>
<proteinExistence type="predicted"/>
<evidence type="ECO:0000256" key="1">
    <source>
        <dbReference type="SAM" id="MobiDB-lite"/>
    </source>
</evidence>
<reference evidence="2 3" key="1">
    <citation type="submission" date="2020-03" db="EMBL/GenBank/DDBJ databases">
        <title>Draft genome of Streptomyces sp. ventii, isolated from the Axial Seamount in the Pacific Ocean, and resequencing of the two type strains Streptomyces lonarensis strain NCL 716 and Streptomyces bohaiensis strain 11A07.</title>
        <authorList>
            <person name="Loughran R.M."/>
            <person name="Pfannmuller K.M."/>
            <person name="Wasson B.J."/>
            <person name="Deadmond M.C."/>
            <person name="Paddock B.E."/>
            <person name="Koyack M.J."/>
            <person name="Gallegos D.A."/>
            <person name="Mitchell E.A."/>
            <person name="Ushijima B."/>
            <person name="Saw J.H."/>
            <person name="Mcphail K.L."/>
            <person name="Videau P."/>
        </authorList>
    </citation>
    <scope>NUCLEOTIDE SEQUENCE [LARGE SCALE GENOMIC DNA]</scope>
    <source>
        <strain evidence="3">5675061</strain>
    </source>
</reference>
<feature type="non-terminal residue" evidence="2">
    <location>
        <position position="57"/>
    </location>
</feature>
<sequence>MTPTQLADAVLRSVRDAADAGELPAGTASGADDALLRRPPHGDADWSTGIALRLAGP</sequence>
<organism evidence="2 3">
    <name type="scientific">Streptomyces spiramenti</name>
    <dbReference type="NCBI Taxonomy" id="2720606"/>
    <lineage>
        <taxon>Bacteria</taxon>
        <taxon>Bacillati</taxon>
        <taxon>Actinomycetota</taxon>
        <taxon>Actinomycetes</taxon>
        <taxon>Kitasatosporales</taxon>
        <taxon>Streptomycetaceae</taxon>
        <taxon>Streptomyces</taxon>
    </lineage>
</organism>
<accession>A0ABX1APT1</accession>
<evidence type="ECO:0000313" key="2">
    <source>
        <dbReference type="EMBL" id="NJP67408.1"/>
    </source>
</evidence>
<dbReference type="EMBL" id="JAAVJB010000109">
    <property type="protein sequence ID" value="NJP67408.1"/>
    <property type="molecule type" value="Genomic_DNA"/>
</dbReference>
<evidence type="ECO:0000313" key="3">
    <source>
        <dbReference type="Proteomes" id="UP000746503"/>
    </source>
</evidence>
<protein>
    <submittedName>
        <fullName evidence="2">Uncharacterized protein</fullName>
    </submittedName>
</protein>
<gene>
    <name evidence="2" type="ORF">HCJ92_14130</name>
</gene>
<name>A0ABX1APT1_9ACTN</name>
<feature type="compositionally biased region" description="Basic and acidic residues" evidence="1">
    <location>
        <begin position="34"/>
        <end position="44"/>
    </location>
</feature>
<feature type="region of interest" description="Disordered" evidence="1">
    <location>
        <begin position="16"/>
        <end position="48"/>
    </location>
</feature>
<dbReference type="Proteomes" id="UP000746503">
    <property type="component" value="Unassembled WGS sequence"/>
</dbReference>
<keyword evidence="3" id="KW-1185">Reference proteome</keyword>